<dbReference type="GO" id="GO:0006950">
    <property type="term" value="P:response to stress"/>
    <property type="evidence" value="ECO:0007669"/>
    <property type="project" value="TreeGrafter"/>
</dbReference>
<dbReference type="InterPro" id="IPR036390">
    <property type="entry name" value="WH_DNA-bd_sf"/>
</dbReference>
<keyword evidence="3" id="KW-1185">Reference proteome</keyword>
<dbReference type="PROSITE" id="PS50995">
    <property type="entry name" value="HTH_MARR_2"/>
    <property type="match status" value="1"/>
</dbReference>
<dbReference type="Gene3D" id="1.10.10.10">
    <property type="entry name" value="Winged helix-like DNA-binding domain superfamily/Winged helix DNA-binding domain"/>
    <property type="match status" value="1"/>
</dbReference>
<proteinExistence type="predicted"/>
<dbReference type="Pfam" id="PF01047">
    <property type="entry name" value="MarR"/>
    <property type="match status" value="1"/>
</dbReference>
<feature type="domain" description="HTH marR-type" evidence="1">
    <location>
        <begin position="19"/>
        <end position="151"/>
    </location>
</feature>
<dbReference type="InterPro" id="IPR039422">
    <property type="entry name" value="MarR/SlyA-like"/>
</dbReference>
<dbReference type="PANTHER" id="PTHR33164">
    <property type="entry name" value="TRANSCRIPTIONAL REGULATOR, MARR FAMILY"/>
    <property type="match status" value="1"/>
</dbReference>
<dbReference type="KEGG" id="aht:ANTHELSMS3_04125"/>
<evidence type="ECO:0000313" key="3">
    <source>
        <dbReference type="Proteomes" id="UP000203589"/>
    </source>
</evidence>
<dbReference type="Proteomes" id="UP000203589">
    <property type="component" value="Chromosome"/>
</dbReference>
<dbReference type="GO" id="GO:0003700">
    <property type="term" value="F:DNA-binding transcription factor activity"/>
    <property type="evidence" value="ECO:0007669"/>
    <property type="project" value="InterPro"/>
</dbReference>
<accession>A0A222E9I2</accession>
<evidence type="ECO:0000259" key="1">
    <source>
        <dbReference type="PROSITE" id="PS50995"/>
    </source>
</evidence>
<dbReference type="RefSeq" id="WP_254694795.1">
    <property type="nucleotide sequence ID" value="NZ_CP022540.1"/>
</dbReference>
<dbReference type="InterPro" id="IPR036388">
    <property type="entry name" value="WH-like_DNA-bd_sf"/>
</dbReference>
<dbReference type="EMBL" id="CP022540">
    <property type="protein sequence ID" value="ASP22730.1"/>
    <property type="molecule type" value="Genomic_DNA"/>
</dbReference>
<name>A0A222E9I2_9RHOB</name>
<dbReference type="AlphaFoldDB" id="A0A222E9I2"/>
<reference evidence="2 3" key="1">
    <citation type="submission" date="2017-07" db="EMBL/GenBank/DDBJ databases">
        <title>Genome Sequence of Antarctobacter heliothermus Strain SMS3 Isolated from a culture of the Diatom Skeletonema marinoi.</title>
        <authorList>
            <person name="Topel M."/>
            <person name="Pinder M.I.M."/>
            <person name="Johansson O.N."/>
            <person name="Kourtchenko O."/>
            <person name="Godhe A."/>
            <person name="Clarke A.K."/>
        </authorList>
    </citation>
    <scope>NUCLEOTIDE SEQUENCE [LARGE SCALE GENOMIC DNA]</scope>
    <source>
        <strain evidence="2 3">SMS3</strain>
    </source>
</reference>
<protein>
    <submittedName>
        <fullName evidence="2">Transcriptional repressor MprA</fullName>
    </submittedName>
</protein>
<organism evidence="2 3">
    <name type="scientific">Antarctobacter heliothermus</name>
    <dbReference type="NCBI Taxonomy" id="74033"/>
    <lineage>
        <taxon>Bacteria</taxon>
        <taxon>Pseudomonadati</taxon>
        <taxon>Pseudomonadota</taxon>
        <taxon>Alphaproteobacteria</taxon>
        <taxon>Rhodobacterales</taxon>
        <taxon>Roseobacteraceae</taxon>
        <taxon>Antarctobacter</taxon>
    </lineage>
</organism>
<dbReference type="PRINTS" id="PR00598">
    <property type="entry name" value="HTHMARR"/>
</dbReference>
<evidence type="ECO:0000313" key="2">
    <source>
        <dbReference type="EMBL" id="ASP22730.1"/>
    </source>
</evidence>
<dbReference type="SUPFAM" id="SSF46785">
    <property type="entry name" value="Winged helix' DNA-binding domain"/>
    <property type="match status" value="1"/>
</dbReference>
<dbReference type="InterPro" id="IPR000835">
    <property type="entry name" value="HTH_MarR-typ"/>
</dbReference>
<gene>
    <name evidence="2" type="ORF">ANTHELSMS3_04125</name>
</gene>
<dbReference type="PANTHER" id="PTHR33164:SF43">
    <property type="entry name" value="HTH-TYPE TRANSCRIPTIONAL REPRESSOR YETL"/>
    <property type="match status" value="1"/>
</dbReference>
<dbReference type="SMART" id="SM00347">
    <property type="entry name" value="HTH_MARR"/>
    <property type="match status" value="1"/>
</dbReference>
<sequence length="163" mass="18199">MRKVPEPARDAVVRYGHLSDSLGFLLRLAQLQSFADFFRAFEGEEVRPGEISVLMVLYENPGIRQGLLARALSIKRAHMTKMVRQMEADGLITRRVPEDDKRAMELRLTALGQARITALMPTFVDHESRDAGCLDGAEAAELKRLLRKLLALPLDSKGGTPDE</sequence>